<feature type="compositionally biased region" description="Low complexity" evidence="7">
    <location>
        <begin position="824"/>
        <end position="840"/>
    </location>
</feature>
<dbReference type="GO" id="GO:0005829">
    <property type="term" value="C:cytosol"/>
    <property type="evidence" value="ECO:0007669"/>
    <property type="project" value="TreeGrafter"/>
</dbReference>
<dbReference type="Gene3D" id="2.130.10.10">
    <property type="entry name" value="YVTN repeat-like/Quinoprotein amine dehydrogenase"/>
    <property type="match status" value="1"/>
</dbReference>
<feature type="compositionally biased region" description="Low complexity" evidence="7">
    <location>
        <begin position="910"/>
        <end position="919"/>
    </location>
</feature>
<keyword evidence="3" id="KW-0677">Repeat</keyword>
<evidence type="ECO:0000256" key="3">
    <source>
        <dbReference type="ARBA" id="ARBA00022737"/>
    </source>
</evidence>
<keyword evidence="2" id="KW-0479">Metal-binding</keyword>
<name>A0A8S0W1T7_CYCAE</name>
<keyword evidence="5" id="KW-0862">Zinc</keyword>
<dbReference type="InterPro" id="IPR037590">
    <property type="entry name" value="WDR24"/>
</dbReference>
<dbReference type="PANTHER" id="PTHR46200">
    <property type="entry name" value="GATOR COMPLEX PROTEIN WDR24"/>
    <property type="match status" value="1"/>
</dbReference>
<dbReference type="GO" id="GO:0008270">
    <property type="term" value="F:zinc ion binding"/>
    <property type="evidence" value="ECO:0007669"/>
    <property type="project" value="UniProtKB-KW"/>
</dbReference>
<evidence type="ECO:0000256" key="7">
    <source>
        <dbReference type="SAM" id="MobiDB-lite"/>
    </source>
</evidence>
<feature type="compositionally biased region" description="Pro residues" evidence="7">
    <location>
        <begin position="684"/>
        <end position="694"/>
    </location>
</feature>
<dbReference type="PROSITE" id="PS00678">
    <property type="entry name" value="WD_REPEATS_1"/>
    <property type="match status" value="1"/>
</dbReference>
<organism evidence="8 9">
    <name type="scientific">Cyclocybe aegerita</name>
    <name type="common">Black poplar mushroom</name>
    <name type="synonym">Agrocybe aegerita</name>
    <dbReference type="NCBI Taxonomy" id="1973307"/>
    <lineage>
        <taxon>Eukaryota</taxon>
        <taxon>Fungi</taxon>
        <taxon>Dikarya</taxon>
        <taxon>Basidiomycota</taxon>
        <taxon>Agaricomycotina</taxon>
        <taxon>Agaricomycetes</taxon>
        <taxon>Agaricomycetidae</taxon>
        <taxon>Agaricales</taxon>
        <taxon>Agaricineae</taxon>
        <taxon>Bolbitiaceae</taxon>
        <taxon>Cyclocybe</taxon>
    </lineage>
</organism>
<dbReference type="InterPro" id="IPR036322">
    <property type="entry name" value="WD40_repeat_dom_sf"/>
</dbReference>
<feature type="compositionally biased region" description="Low complexity" evidence="7">
    <location>
        <begin position="645"/>
        <end position="671"/>
    </location>
</feature>
<dbReference type="GO" id="GO:1904263">
    <property type="term" value="P:positive regulation of TORC1 signaling"/>
    <property type="evidence" value="ECO:0007669"/>
    <property type="project" value="TreeGrafter"/>
</dbReference>
<feature type="region of interest" description="Disordered" evidence="7">
    <location>
        <begin position="597"/>
        <end position="694"/>
    </location>
</feature>
<feature type="compositionally biased region" description="Basic residues" evidence="7">
    <location>
        <begin position="841"/>
        <end position="863"/>
    </location>
</feature>
<feature type="compositionally biased region" description="Polar residues" evidence="7">
    <location>
        <begin position="721"/>
        <end position="738"/>
    </location>
</feature>
<dbReference type="InterPro" id="IPR019775">
    <property type="entry name" value="WD40_repeat_CS"/>
</dbReference>
<feature type="compositionally biased region" description="Polar residues" evidence="7">
    <location>
        <begin position="672"/>
        <end position="683"/>
    </location>
</feature>
<accession>A0A8S0W1T7</accession>
<dbReference type="Proteomes" id="UP000467700">
    <property type="component" value="Unassembled WGS sequence"/>
</dbReference>
<feature type="compositionally biased region" description="Acidic residues" evidence="7">
    <location>
        <begin position="809"/>
        <end position="823"/>
    </location>
</feature>
<evidence type="ECO:0000256" key="4">
    <source>
        <dbReference type="ARBA" id="ARBA00022771"/>
    </source>
</evidence>
<sequence length="1216" mass="131986">MTSAGPQLTIQTFLNPFELCSDSRTHGYQGTSRNVRLTRVTPAGGGSIARSEDGVRCAVTGKESLRIIRVSEPSQDANHEHKFAIGRGGHRIDASRNFWEGSGLKIDSASTDVAWGHGLFNNKILTSARNGELIMWDLNKSGVTKYERRTKDHIRSIHKMSVSQVVHHYCITGSADGHMRVWDLRDMSKSIMRVHHPTSVRSLVFSPSLWEPLQAVVGLDNGSIYRWDLKMGQRGQLDKLPVAHTAAVTTLDWCRAGGVPLGGAAVVAGGEVAGSGLGWLVSAGLDRCVKIWDLTAPGSNTHIPHKPTYTLHPSFAVRRVAWRPGYECEIAIVSSTDYATPSVDNSQPSPNTASPSLLTRVGSGLGLDLLLKGSNNLESIYGAKEKLNTPDTKILPAVSSLGDAVEIWDARRGWIAKWSVTGSAAEGGVSDIVFGDSHAIWAQHASGTFSQFDLRDTTKPLDAVPRVAATWEATGSIAFVVDRKERWEIPYDDIHPDKRAAPELRKPPIKTLGDPSARVTTQVAATYAHNFTTDDLETFTTLARRYVFEGRDRQEICAYNSGVAISVGHEMAAQVWLLLGACLVQYVPDYPPTPPLSPVGRKAKQIPSPLLPHASPQPSSTTSPYTFPISLNPKAETPSSGQKISPARRSADASLSRRTSSGRTPSTSNSRKLTPTSSASSSPRHPPVSLPPITPRRASFFARRESIDASTLSRSVIRRPSVSTTGQSASPSDKTTPSLRHVGEGVLDDSDSSSGSEEGEGGDETAGANSSEEDLRLRALTSPHVNVPRIGPVPSPLSRVAGRQKWTEDQGDEEQGCDDDDDTSPSPQSTSDTDSHGSSSPHKRSVSARPARGRNVSRIKSRSRSSTVASLAATSIPGPRPLVHQDSQSSIRTVTAMKEQEDQDDDGDADSNASVASGSYYRPTETRGGHTRQKSQAISEPAVTSLRPPIDVEEEDSVSEASFTERTMEIIRADEKRFKETTLAALQDVLEKISEEGDIQMCAMMALVASEELGVSPRRVRRFLDEYIDILTRLRLFTCAAYVRKFCDIQDLQEKSRLETVIYTMCAKCHKPLLKAAGTVNLKDLSRGGFSFCLSCKTTVSKCAICRLPVRALAFQCSICHHGGHQACYREYYMRHSMIDLPSSFLPTSNDLRGRTSLRKSPTILEDDASSTISSVADTSANQSPVMTRSPKLAGHPCAAGCGHYCWAANREHEDV</sequence>
<evidence type="ECO:0000313" key="8">
    <source>
        <dbReference type="EMBL" id="CAA7266795.1"/>
    </source>
</evidence>
<feature type="compositionally biased region" description="Low complexity" evidence="7">
    <location>
        <begin position="612"/>
        <end position="630"/>
    </location>
</feature>
<dbReference type="PANTHER" id="PTHR46200:SF1">
    <property type="entry name" value="GATOR COMPLEX PROTEIN WDR24"/>
    <property type="match status" value="1"/>
</dbReference>
<keyword evidence="4" id="KW-0863">Zinc-finger</keyword>
<evidence type="ECO:0000256" key="5">
    <source>
        <dbReference type="ARBA" id="ARBA00022833"/>
    </source>
</evidence>
<feature type="compositionally biased region" description="Polar residues" evidence="7">
    <location>
        <begin position="864"/>
        <end position="873"/>
    </location>
</feature>
<dbReference type="GO" id="GO:0005774">
    <property type="term" value="C:vacuolar membrane"/>
    <property type="evidence" value="ECO:0007669"/>
    <property type="project" value="TreeGrafter"/>
</dbReference>
<reference evidence="8 9" key="1">
    <citation type="submission" date="2020-01" db="EMBL/GenBank/DDBJ databases">
        <authorList>
            <person name="Gupta K D."/>
        </authorList>
    </citation>
    <scope>NUCLEOTIDE SEQUENCE [LARGE SCALE GENOMIC DNA]</scope>
</reference>
<evidence type="ECO:0000256" key="1">
    <source>
        <dbReference type="ARBA" id="ARBA00022574"/>
    </source>
</evidence>
<comment type="caution">
    <text evidence="8">The sequence shown here is derived from an EMBL/GenBank/DDBJ whole genome shotgun (WGS) entry which is preliminary data.</text>
</comment>
<proteinExistence type="predicted"/>
<feature type="repeat" description="WD" evidence="6">
    <location>
        <begin position="150"/>
        <end position="192"/>
    </location>
</feature>
<protein>
    <submittedName>
        <fullName evidence="8">Uncharacterized protein</fullName>
    </submittedName>
</protein>
<dbReference type="EMBL" id="CACVBS010000057">
    <property type="protein sequence ID" value="CAA7266795.1"/>
    <property type="molecule type" value="Genomic_DNA"/>
</dbReference>
<evidence type="ECO:0000313" key="9">
    <source>
        <dbReference type="Proteomes" id="UP000467700"/>
    </source>
</evidence>
<dbReference type="OrthoDB" id="60955at2759"/>
<dbReference type="GO" id="GO:0016239">
    <property type="term" value="P:positive regulation of macroautophagy"/>
    <property type="evidence" value="ECO:0007669"/>
    <property type="project" value="TreeGrafter"/>
</dbReference>
<gene>
    <name evidence="8" type="ORF">AAE3_LOCUS9091</name>
</gene>
<feature type="compositionally biased region" description="Acidic residues" evidence="7">
    <location>
        <begin position="746"/>
        <end position="763"/>
    </location>
</feature>
<dbReference type="InterPro" id="IPR001680">
    <property type="entry name" value="WD40_rpt"/>
</dbReference>
<keyword evidence="1 6" id="KW-0853">WD repeat</keyword>
<dbReference type="GO" id="GO:0061700">
    <property type="term" value="C:GATOR2 complex"/>
    <property type="evidence" value="ECO:0007669"/>
    <property type="project" value="TreeGrafter"/>
</dbReference>
<dbReference type="AlphaFoldDB" id="A0A8S0W1T7"/>
<evidence type="ECO:0000256" key="2">
    <source>
        <dbReference type="ARBA" id="ARBA00022723"/>
    </source>
</evidence>
<dbReference type="SUPFAM" id="SSF50978">
    <property type="entry name" value="WD40 repeat-like"/>
    <property type="match status" value="1"/>
</dbReference>
<evidence type="ECO:0000256" key="6">
    <source>
        <dbReference type="PROSITE-ProRule" id="PRU00221"/>
    </source>
</evidence>
<dbReference type="PROSITE" id="PS50082">
    <property type="entry name" value="WD_REPEATS_2"/>
    <property type="match status" value="1"/>
</dbReference>
<keyword evidence="9" id="KW-1185">Reference proteome</keyword>
<feature type="region of interest" description="Disordered" evidence="7">
    <location>
        <begin position="710"/>
        <end position="961"/>
    </location>
</feature>
<dbReference type="SMART" id="SM00320">
    <property type="entry name" value="WD40"/>
    <property type="match status" value="3"/>
</dbReference>
<dbReference type="InterPro" id="IPR015943">
    <property type="entry name" value="WD40/YVTN_repeat-like_dom_sf"/>
</dbReference>